<keyword evidence="2" id="KW-1185">Reference proteome</keyword>
<sequence length="140" mass="15981">MVTKAHISQTCWRVVQKAGGRVVIQDPQGQGPAGMSKLQRKRITQKASRFTLIGEDLMVYGHDGVLRRVLYKEEIGMVLTQCHEESEHQDKDQDRITYLETLKMDQEAATDFYIQVEAVKSIPDVDSDKLDHDVYDRCGN</sequence>
<evidence type="ECO:0000313" key="2">
    <source>
        <dbReference type="Proteomes" id="UP000886520"/>
    </source>
</evidence>
<reference evidence="1" key="1">
    <citation type="submission" date="2021-01" db="EMBL/GenBank/DDBJ databases">
        <title>Adiantum capillus-veneris genome.</title>
        <authorList>
            <person name="Fang Y."/>
            <person name="Liao Q."/>
        </authorList>
    </citation>
    <scope>NUCLEOTIDE SEQUENCE</scope>
    <source>
        <strain evidence="1">H3</strain>
        <tissue evidence="1">Leaf</tissue>
    </source>
</reference>
<comment type="caution">
    <text evidence="1">The sequence shown here is derived from an EMBL/GenBank/DDBJ whole genome shotgun (WGS) entry which is preliminary data.</text>
</comment>
<dbReference type="AlphaFoldDB" id="A0A9D4UFU1"/>
<accession>A0A9D4UFU1</accession>
<organism evidence="1 2">
    <name type="scientific">Adiantum capillus-veneris</name>
    <name type="common">Maidenhair fern</name>
    <dbReference type="NCBI Taxonomy" id="13818"/>
    <lineage>
        <taxon>Eukaryota</taxon>
        <taxon>Viridiplantae</taxon>
        <taxon>Streptophyta</taxon>
        <taxon>Embryophyta</taxon>
        <taxon>Tracheophyta</taxon>
        <taxon>Polypodiopsida</taxon>
        <taxon>Polypodiidae</taxon>
        <taxon>Polypodiales</taxon>
        <taxon>Pteridineae</taxon>
        <taxon>Pteridaceae</taxon>
        <taxon>Vittarioideae</taxon>
        <taxon>Adiantum</taxon>
    </lineage>
</organism>
<dbReference type="Proteomes" id="UP000886520">
    <property type="component" value="Chromosome 17"/>
</dbReference>
<proteinExistence type="predicted"/>
<evidence type="ECO:0000313" key="1">
    <source>
        <dbReference type="EMBL" id="KAI5067146.1"/>
    </source>
</evidence>
<name>A0A9D4UFU1_ADICA</name>
<dbReference type="EMBL" id="JABFUD020000017">
    <property type="protein sequence ID" value="KAI5067146.1"/>
    <property type="molecule type" value="Genomic_DNA"/>
</dbReference>
<protein>
    <submittedName>
        <fullName evidence="1">Uncharacterized protein</fullName>
    </submittedName>
</protein>
<gene>
    <name evidence="1" type="ORF">GOP47_0017674</name>
</gene>